<accession>A0A2U1L9M0</accession>
<dbReference type="AlphaFoldDB" id="A0A2U1L9M0"/>
<dbReference type="Proteomes" id="UP000245207">
    <property type="component" value="Unassembled WGS sequence"/>
</dbReference>
<proteinExistence type="predicted"/>
<reference evidence="1 2" key="1">
    <citation type="journal article" date="2018" name="Mol. Plant">
        <title>The genome of Artemisia annua provides insight into the evolution of Asteraceae family and artemisinin biosynthesis.</title>
        <authorList>
            <person name="Shen Q."/>
            <person name="Zhang L."/>
            <person name="Liao Z."/>
            <person name="Wang S."/>
            <person name="Yan T."/>
            <person name="Shi P."/>
            <person name="Liu M."/>
            <person name="Fu X."/>
            <person name="Pan Q."/>
            <person name="Wang Y."/>
            <person name="Lv Z."/>
            <person name="Lu X."/>
            <person name="Zhang F."/>
            <person name="Jiang W."/>
            <person name="Ma Y."/>
            <person name="Chen M."/>
            <person name="Hao X."/>
            <person name="Li L."/>
            <person name="Tang Y."/>
            <person name="Lv G."/>
            <person name="Zhou Y."/>
            <person name="Sun X."/>
            <person name="Brodelius P.E."/>
            <person name="Rose J.K.C."/>
            <person name="Tang K."/>
        </authorList>
    </citation>
    <scope>NUCLEOTIDE SEQUENCE [LARGE SCALE GENOMIC DNA]</scope>
    <source>
        <strain evidence="2">cv. Huhao1</strain>
        <tissue evidence="1">Leaf</tissue>
    </source>
</reference>
<comment type="caution">
    <text evidence="1">The sequence shown here is derived from an EMBL/GenBank/DDBJ whole genome shotgun (WGS) entry which is preliminary data.</text>
</comment>
<sequence>MITYLLDVNILIRFGKKLLQKLRLKVQASNWNDIVKEIGNMKCNNSIGSVLRRISLGAVVYNIWKERNGRIFIGEKKDADCLFKVITDGIKKQLMSLQVKNSNAVNIVAYEWDVKFRFKET</sequence>
<gene>
    <name evidence="1" type="ORF">CTI12_AA472980</name>
</gene>
<name>A0A2U1L9M0_ARTAN</name>
<dbReference type="EMBL" id="PKPP01010636">
    <property type="protein sequence ID" value="PWA45692.1"/>
    <property type="molecule type" value="Genomic_DNA"/>
</dbReference>
<evidence type="ECO:0000313" key="1">
    <source>
        <dbReference type="EMBL" id="PWA45692.1"/>
    </source>
</evidence>
<organism evidence="1 2">
    <name type="scientific">Artemisia annua</name>
    <name type="common">Sweet wormwood</name>
    <dbReference type="NCBI Taxonomy" id="35608"/>
    <lineage>
        <taxon>Eukaryota</taxon>
        <taxon>Viridiplantae</taxon>
        <taxon>Streptophyta</taxon>
        <taxon>Embryophyta</taxon>
        <taxon>Tracheophyta</taxon>
        <taxon>Spermatophyta</taxon>
        <taxon>Magnoliopsida</taxon>
        <taxon>eudicotyledons</taxon>
        <taxon>Gunneridae</taxon>
        <taxon>Pentapetalae</taxon>
        <taxon>asterids</taxon>
        <taxon>campanulids</taxon>
        <taxon>Asterales</taxon>
        <taxon>Asteraceae</taxon>
        <taxon>Asteroideae</taxon>
        <taxon>Anthemideae</taxon>
        <taxon>Artemisiinae</taxon>
        <taxon>Artemisia</taxon>
    </lineage>
</organism>
<protein>
    <submittedName>
        <fullName evidence="1">Phytosulfokine</fullName>
    </submittedName>
</protein>
<evidence type="ECO:0000313" key="2">
    <source>
        <dbReference type="Proteomes" id="UP000245207"/>
    </source>
</evidence>
<keyword evidence="2" id="KW-1185">Reference proteome</keyword>